<dbReference type="InterPro" id="IPR005064">
    <property type="entry name" value="BUG"/>
</dbReference>
<protein>
    <submittedName>
        <fullName evidence="3">Tripartite tricarboxylate transporter substrate binding protein</fullName>
    </submittedName>
</protein>
<keyword evidence="4" id="KW-1185">Reference proteome</keyword>
<proteinExistence type="inferred from homology"/>
<dbReference type="RefSeq" id="WP_140881865.1">
    <property type="nucleotide sequence ID" value="NZ_RCZP01000003.1"/>
</dbReference>
<keyword evidence="2" id="KW-0732">Signal</keyword>
<dbReference type="AlphaFoldDB" id="A0A502GFD2"/>
<evidence type="ECO:0000313" key="3">
    <source>
        <dbReference type="EMBL" id="TPG59766.1"/>
    </source>
</evidence>
<dbReference type="OrthoDB" id="8264321at2"/>
<feature type="signal peptide" evidence="2">
    <location>
        <begin position="1"/>
        <end position="25"/>
    </location>
</feature>
<dbReference type="CDD" id="cd13578">
    <property type="entry name" value="PBP2_Bug27"/>
    <property type="match status" value="1"/>
</dbReference>
<evidence type="ECO:0000256" key="1">
    <source>
        <dbReference type="ARBA" id="ARBA00006987"/>
    </source>
</evidence>
<reference evidence="3 4" key="1">
    <citation type="journal article" date="2019" name="Environ. Microbiol.">
        <title>Species interactions and distinct microbial communities in high Arctic permafrost affected cryosols are associated with the CH4 and CO2 gas fluxes.</title>
        <authorList>
            <person name="Altshuler I."/>
            <person name="Hamel J."/>
            <person name="Turney S."/>
            <person name="Magnuson E."/>
            <person name="Levesque R."/>
            <person name="Greer C."/>
            <person name="Whyte L.G."/>
        </authorList>
    </citation>
    <scope>NUCLEOTIDE SEQUENCE [LARGE SCALE GENOMIC DNA]</scope>
    <source>
        <strain evidence="3 4">S9.3B</strain>
    </source>
</reference>
<dbReference type="PROSITE" id="PS51318">
    <property type="entry name" value="TAT"/>
    <property type="match status" value="1"/>
</dbReference>
<dbReference type="SUPFAM" id="SSF53850">
    <property type="entry name" value="Periplasmic binding protein-like II"/>
    <property type="match status" value="1"/>
</dbReference>
<dbReference type="Proteomes" id="UP000317078">
    <property type="component" value="Unassembled WGS sequence"/>
</dbReference>
<dbReference type="PANTHER" id="PTHR42928:SF5">
    <property type="entry name" value="BLR1237 PROTEIN"/>
    <property type="match status" value="1"/>
</dbReference>
<dbReference type="InterPro" id="IPR042100">
    <property type="entry name" value="Bug_dom1"/>
</dbReference>
<dbReference type="Gene3D" id="3.40.190.150">
    <property type="entry name" value="Bordetella uptake gene, domain 1"/>
    <property type="match status" value="1"/>
</dbReference>
<gene>
    <name evidence="3" type="ORF">EAH89_05945</name>
</gene>
<dbReference type="PIRSF" id="PIRSF017082">
    <property type="entry name" value="YflP"/>
    <property type="match status" value="1"/>
</dbReference>
<name>A0A502GFD2_9PROT</name>
<evidence type="ECO:0000256" key="2">
    <source>
        <dbReference type="SAM" id="SignalP"/>
    </source>
</evidence>
<sequence length="335" mass="35352">MSPFTTLPSRRAVLMGAVSAASVLAAPRLVQAQTRGTWPNQPVRMILPYAPGGPTDVIARLICDTLSQRLPQRVVVENRTGAGGNIGASAVAKARPDGGTFLFTNTGHAVNRALYTRLDYDPAKDLAPVTIVAEGPMVLLVPNNSPVRTVAEFVERVRAKPGEFSYGSTGTGGALQLVSLLFTKAAGLRMEEVPYRGSAPAAQDLVGGRVEMLYDAGVTGFPLATSGQVRALAVSSAQRSPVMPDVPTIAEAGFPAATFSVWQGILAPSGTPEPILEKVQQEIVAILSEGSLRTRLTDLGAERIVANTPAEARAYVDAEMTRWEAVLREAGVRPQ</sequence>
<feature type="chain" id="PRO_5021428749" evidence="2">
    <location>
        <begin position="26"/>
        <end position="335"/>
    </location>
</feature>
<dbReference type="Gene3D" id="3.40.190.10">
    <property type="entry name" value="Periplasmic binding protein-like II"/>
    <property type="match status" value="1"/>
</dbReference>
<comment type="caution">
    <text evidence="3">The sequence shown here is derived from an EMBL/GenBank/DDBJ whole genome shotgun (WGS) entry which is preliminary data.</text>
</comment>
<accession>A0A502GFD2</accession>
<dbReference type="PANTHER" id="PTHR42928">
    <property type="entry name" value="TRICARBOXYLATE-BINDING PROTEIN"/>
    <property type="match status" value="1"/>
</dbReference>
<comment type="similarity">
    <text evidence="1">Belongs to the UPF0065 (bug) family.</text>
</comment>
<dbReference type="Pfam" id="PF03401">
    <property type="entry name" value="TctC"/>
    <property type="match status" value="1"/>
</dbReference>
<evidence type="ECO:0000313" key="4">
    <source>
        <dbReference type="Proteomes" id="UP000317078"/>
    </source>
</evidence>
<organism evidence="3 4">
    <name type="scientific">Muricoccus nepalensis</name>
    <dbReference type="NCBI Taxonomy" id="1854500"/>
    <lineage>
        <taxon>Bacteria</taxon>
        <taxon>Pseudomonadati</taxon>
        <taxon>Pseudomonadota</taxon>
        <taxon>Alphaproteobacteria</taxon>
        <taxon>Acetobacterales</taxon>
        <taxon>Roseomonadaceae</taxon>
        <taxon>Muricoccus</taxon>
    </lineage>
</organism>
<dbReference type="InterPro" id="IPR006311">
    <property type="entry name" value="TAT_signal"/>
</dbReference>
<dbReference type="EMBL" id="RCZP01000003">
    <property type="protein sequence ID" value="TPG59766.1"/>
    <property type="molecule type" value="Genomic_DNA"/>
</dbReference>